<comment type="similarity">
    <text evidence="2 5">Belongs to the UTP11 family.</text>
</comment>
<dbReference type="Proteomes" id="UP000276133">
    <property type="component" value="Unassembled WGS sequence"/>
</dbReference>
<evidence type="ECO:0000256" key="3">
    <source>
        <dbReference type="ARBA" id="ARBA00022552"/>
    </source>
</evidence>
<dbReference type="PANTHER" id="PTHR12838:SF0">
    <property type="entry name" value="U3 SMALL NUCLEOLAR RNA-ASSOCIATED PROTEIN 11-RELATED"/>
    <property type="match status" value="1"/>
</dbReference>
<feature type="compositionally biased region" description="Basic and acidic residues" evidence="6">
    <location>
        <begin position="222"/>
        <end position="235"/>
    </location>
</feature>
<dbReference type="GO" id="GO:0006364">
    <property type="term" value="P:rRNA processing"/>
    <property type="evidence" value="ECO:0007669"/>
    <property type="project" value="UniProtKB-UniRule"/>
</dbReference>
<dbReference type="OrthoDB" id="29058at2759"/>
<dbReference type="AlphaFoldDB" id="A0A3M7QFT8"/>
<keyword evidence="4 5" id="KW-0539">Nucleus</keyword>
<name>A0A3M7QFT8_BRAPC</name>
<accession>A0A3M7QFT8</accession>
<dbReference type="InterPro" id="IPR007144">
    <property type="entry name" value="SSU_processome_Utp11"/>
</dbReference>
<feature type="region of interest" description="Disordered" evidence="6">
    <location>
        <begin position="222"/>
        <end position="261"/>
    </location>
</feature>
<evidence type="ECO:0000256" key="2">
    <source>
        <dbReference type="ARBA" id="ARBA00008105"/>
    </source>
</evidence>
<organism evidence="7 8">
    <name type="scientific">Brachionus plicatilis</name>
    <name type="common">Marine rotifer</name>
    <name type="synonym">Brachionus muelleri</name>
    <dbReference type="NCBI Taxonomy" id="10195"/>
    <lineage>
        <taxon>Eukaryota</taxon>
        <taxon>Metazoa</taxon>
        <taxon>Spiralia</taxon>
        <taxon>Gnathifera</taxon>
        <taxon>Rotifera</taxon>
        <taxon>Eurotatoria</taxon>
        <taxon>Monogononta</taxon>
        <taxon>Pseudotrocha</taxon>
        <taxon>Ploima</taxon>
        <taxon>Brachionidae</taxon>
        <taxon>Brachionus</taxon>
    </lineage>
</organism>
<dbReference type="PIRSF" id="PIRSF015952">
    <property type="entry name" value="U3snoRNP11"/>
    <property type="match status" value="1"/>
</dbReference>
<protein>
    <recommendedName>
        <fullName evidence="5">U3 small nucleolar RNA-associated protein 11</fullName>
        <shortName evidence="5">U3 snoRNA-associated protein 11</shortName>
    </recommendedName>
</protein>
<evidence type="ECO:0000313" key="7">
    <source>
        <dbReference type="EMBL" id="RNA09818.1"/>
    </source>
</evidence>
<comment type="subunit">
    <text evidence="5">Component of the ribosomal small subunit (SSU) processome.</text>
</comment>
<proteinExistence type="inferred from homology"/>
<dbReference type="EMBL" id="REGN01006366">
    <property type="protein sequence ID" value="RNA09818.1"/>
    <property type="molecule type" value="Genomic_DNA"/>
</dbReference>
<dbReference type="GO" id="GO:0032040">
    <property type="term" value="C:small-subunit processome"/>
    <property type="evidence" value="ECO:0007669"/>
    <property type="project" value="UniProtKB-UniRule"/>
</dbReference>
<feature type="compositionally biased region" description="Basic and acidic residues" evidence="6">
    <location>
        <begin position="243"/>
        <end position="253"/>
    </location>
</feature>
<evidence type="ECO:0000313" key="8">
    <source>
        <dbReference type="Proteomes" id="UP000276133"/>
    </source>
</evidence>
<gene>
    <name evidence="7" type="ORF">BpHYR1_047475</name>
</gene>
<reference evidence="7 8" key="1">
    <citation type="journal article" date="2018" name="Sci. Rep.">
        <title>Genomic signatures of local adaptation to the degree of environmental predictability in rotifers.</title>
        <authorList>
            <person name="Franch-Gras L."/>
            <person name="Hahn C."/>
            <person name="Garcia-Roger E.M."/>
            <person name="Carmona M.J."/>
            <person name="Serra M."/>
            <person name="Gomez A."/>
        </authorList>
    </citation>
    <scope>NUCLEOTIDE SEQUENCE [LARGE SCALE GENOMIC DNA]</scope>
    <source>
        <strain evidence="7">HYR1</strain>
    </source>
</reference>
<evidence type="ECO:0000256" key="5">
    <source>
        <dbReference type="PIRNR" id="PIRNR015952"/>
    </source>
</evidence>
<evidence type="ECO:0000256" key="6">
    <source>
        <dbReference type="SAM" id="MobiDB-lite"/>
    </source>
</evidence>
<sequence>MSSWKKASKTGQKFHKERAQVKEREHLGLLEKKKDYKLRALDFQKKRDVILNLKRKALERNPDEFYFNMSKTQIKDGSHQLRNPYKDYTEDEIKLMKSQDKNYIKLKHQIEQKKIEKLKNSMHLIDIDEMPQNKHRFFVEDYDQGRKFNPVEQFNTHEALLGRKSNRLTKEQLENVTLPDWIDEDFVKDMNKARAKKYKELAERAKRLESLKKLDQTYDLKTTKVDPEQEYDERFSQNYSNDDNSKKSADYLYKKILPRKR</sequence>
<comment type="caution">
    <text evidence="7">The sequence shown here is derived from an EMBL/GenBank/DDBJ whole genome shotgun (WGS) entry which is preliminary data.</text>
</comment>
<feature type="compositionally biased region" description="Basic residues" evidence="6">
    <location>
        <begin position="1"/>
        <end position="16"/>
    </location>
</feature>
<dbReference type="PANTHER" id="PTHR12838">
    <property type="entry name" value="U3 SMALL NUCLEOLAR RNA-ASSOCIATED PROTEIN 11"/>
    <property type="match status" value="1"/>
</dbReference>
<dbReference type="STRING" id="10195.A0A3M7QFT8"/>
<feature type="region of interest" description="Disordered" evidence="6">
    <location>
        <begin position="1"/>
        <end position="21"/>
    </location>
</feature>
<keyword evidence="8" id="KW-1185">Reference proteome</keyword>
<comment type="subcellular location">
    <subcellularLocation>
        <location evidence="1 5">Nucleus</location>
        <location evidence="1 5">Nucleolus</location>
    </subcellularLocation>
</comment>
<evidence type="ECO:0000256" key="1">
    <source>
        <dbReference type="ARBA" id="ARBA00004604"/>
    </source>
</evidence>
<keyword evidence="3 5" id="KW-0698">rRNA processing</keyword>
<comment type="function">
    <text evidence="5">Involved in nucleolar processing of pre-18S ribosomal RNA.</text>
</comment>
<dbReference type="Pfam" id="PF03998">
    <property type="entry name" value="Utp11"/>
    <property type="match status" value="1"/>
</dbReference>
<evidence type="ECO:0000256" key="4">
    <source>
        <dbReference type="ARBA" id="ARBA00023242"/>
    </source>
</evidence>